<organism evidence="1 2">
    <name type="scientific">Dechloromonas denitrificans</name>
    <dbReference type="NCBI Taxonomy" id="281362"/>
    <lineage>
        <taxon>Bacteria</taxon>
        <taxon>Pseudomonadati</taxon>
        <taxon>Pseudomonadota</taxon>
        <taxon>Betaproteobacteria</taxon>
        <taxon>Rhodocyclales</taxon>
        <taxon>Azonexaceae</taxon>
        <taxon>Dechloromonas</taxon>
    </lineage>
</organism>
<gene>
    <name evidence="1" type="ORF">AT959_19410</name>
</gene>
<name>A0A133XDH7_9RHOO</name>
<protein>
    <submittedName>
        <fullName evidence="1">Uncharacterized protein</fullName>
    </submittedName>
</protein>
<dbReference type="STRING" id="281362.AT959_19410"/>
<dbReference type="EMBL" id="LODL01000040">
    <property type="protein sequence ID" value="KXB28991.1"/>
    <property type="molecule type" value="Genomic_DNA"/>
</dbReference>
<dbReference type="Proteomes" id="UP000070186">
    <property type="component" value="Unassembled WGS sequence"/>
</dbReference>
<dbReference type="AlphaFoldDB" id="A0A133XDH7"/>
<dbReference type="Pfam" id="PF22396">
    <property type="entry name" value="DUF6976"/>
    <property type="match status" value="1"/>
</dbReference>
<sequence>MKPPQSLMPIAHAAELIASGHYLSIAGDEAALRQLPLGNWIGGTIPYFMGADGGTSSCEQVFVSEITGFSTPPQMRFYDAATLPQICRNAPENGYSVLILPAFSTIHASFARNAPNYEEMYLKPLIGWVAGVHLDALGQLEPKVVLGSSGEFSAQHAVVMDVALPPEKFAQIDIVNLFRPGTGSSITFFDTGFSAGACQINGKPGNLADYLVEHGIDRRLPLVADYSGAMINVSIKHIDPATQRVEFYAPVFPGLEYRIAAPVSDYLAEFKAALPPLATEISFSCNCILNYLYSELEGKRTGQVIGPMTFGEIGYQLLNQTLVYLSVSE</sequence>
<keyword evidence="2" id="KW-1185">Reference proteome</keyword>
<dbReference type="RefSeq" id="WP_066887081.1">
    <property type="nucleotide sequence ID" value="NZ_LODL01000040.1"/>
</dbReference>
<evidence type="ECO:0000313" key="2">
    <source>
        <dbReference type="Proteomes" id="UP000070186"/>
    </source>
</evidence>
<reference evidence="1 2" key="1">
    <citation type="submission" date="2015-12" db="EMBL/GenBank/DDBJ databases">
        <title>Nitrous oxide reduction kinetics distinguish bacteria harboring typical versus atypical NosZ.</title>
        <authorList>
            <person name="Yoon S."/>
            <person name="Nissen S."/>
            <person name="Park D."/>
            <person name="Sanford R.A."/>
            <person name="Loeffler F.E."/>
        </authorList>
    </citation>
    <scope>NUCLEOTIDE SEQUENCE [LARGE SCALE GENOMIC DNA]</scope>
    <source>
        <strain evidence="1 2">ATCC BAA-841</strain>
    </source>
</reference>
<accession>A0A133XDH7</accession>
<proteinExistence type="predicted"/>
<evidence type="ECO:0000313" key="1">
    <source>
        <dbReference type="EMBL" id="KXB28991.1"/>
    </source>
</evidence>
<comment type="caution">
    <text evidence="1">The sequence shown here is derived from an EMBL/GenBank/DDBJ whole genome shotgun (WGS) entry which is preliminary data.</text>
</comment>
<dbReference type="InterPro" id="IPR054249">
    <property type="entry name" value="DUF6976"/>
</dbReference>